<dbReference type="GO" id="GO:0071111">
    <property type="term" value="F:cyclic-guanylate-specific phosphodiesterase activity"/>
    <property type="evidence" value="ECO:0007669"/>
    <property type="project" value="UniProtKB-EC"/>
</dbReference>
<dbReference type="EMBL" id="UGNC01000005">
    <property type="protein sequence ID" value="STW49225.1"/>
    <property type="molecule type" value="Genomic_DNA"/>
</dbReference>
<evidence type="ECO:0000313" key="1">
    <source>
        <dbReference type="EMBL" id="STW49225.1"/>
    </source>
</evidence>
<dbReference type="Proteomes" id="UP000255167">
    <property type="component" value="Unassembled WGS sequence"/>
</dbReference>
<keyword evidence="1" id="KW-0378">Hydrolase</keyword>
<organism evidence="1 2">
    <name type="scientific">Klebsiella pneumoniae</name>
    <dbReference type="NCBI Taxonomy" id="573"/>
    <lineage>
        <taxon>Bacteria</taxon>
        <taxon>Pseudomonadati</taxon>
        <taxon>Pseudomonadota</taxon>
        <taxon>Gammaproteobacteria</taxon>
        <taxon>Enterobacterales</taxon>
        <taxon>Enterobacteriaceae</taxon>
        <taxon>Klebsiella/Raoultella group</taxon>
        <taxon>Klebsiella</taxon>
        <taxon>Klebsiella pneumoniae complex</taxon>
    </lineage>
</organism>
<dbReference type="EC" id="3.1.4.52" evidence="1"/>
<dbReference type="AlphaFoldDB" id="A0A378FX97"/>
<accession>A0A378FX97</accession>
<name>A0A378FX97_KLEPN</name>
<sequence length="62" mass="6853">MVGCLTGMPLCYFVLRVIRNPFHLRGFISQVRLQIDPKIKKIEIILLGDGINSATVAIIDAA</sequence>
<evidence type="ECO:0000313" key="2">
    <source>
        <dbReference type="Proteomes" id="UP000255167"/>
    </source>
</evidence>
<reference evidence="1 2" key="1">
    <citation type="submission" date="2018-06" db="EMBL/GenBank/DDBJ databases">
        <authorList>
            <consortium name="Pathogen Informatics"/>
            <person name="Doyle S."/>
        </authorList>
    </citation>
    <scope>NUCLEOTIDE SEQUENCE [LARGE SCALE GENOMIC DNA]</scope>
    <source>
        <strain evidence="1 2">NCTC9617</strain>
    </source>
</reference>
<protein>
    <submittedName>
        <fullName evidence="1">Cytochrome C-type biogenesis protein</fullName>
        <ecNumber evidence="1">3.1.4.52</ecNumber>
    </submittedName>
</protein>
<gene>
    <name evidence="1" type="primary">yfgF_2</name>
    <name evidence="1" type="ORF">NCTC9617_05852</name>
</gene>
<proteinExistence type="predicted"/>